<evidence type="ECO:0000313" key="4">
    <source>
        <dbReference type="Proteomes" id="UP000604273"/>
    </source>
</evidence>
<reference evidence="3" key="1">
    <citation type="journal article" date="2020" name="BMC Genomics">
        <title>Correction to: Identification and distribution of gene clusters required for synthesis of sphingolipid metabolism inhibitors in diverse species of the filamentous fungus Fusarium.</title>
        <authorList>
            <person name="Kim H.S."/>
            <person name="Lohmar J.M."/>
            <person name="Busman M."/>
            <person name="Brown D.W."/>
            <person name="Naumann T.A."/>
            <person name="Divon H.H."/>
            <person name="Lysoe E."/>
            <person name="Uhlig S."/>
            <person name="Proctor R.H."/>
        </authorList>
    </citation>
    <scope>NUCLEOTIDE SEQUENCE</scope>
    <source>
        <strain evidence="3">NRRL 45417</strain>
    </source>
</reference>
<dbReference type="AlphaFoldDB" id="A0A8H4WQG1"/>
<accession>A0A8H4WQG1</accession>
<dbReference type="EMBL" id="JABFAI010000297">
    <property type="protein sequence ID" value="KAF4947058.1"/>
    <property type="molecule type" value="Genomic_DNA"/>
</dbReference>
<feature type="coiled-coil region" evidence="1">
    <location>
        <begin position="53"/>
        <end position="87"/>
    </location>
</feature>
<gene>
    <name evidence="3" type="ORF">FGADI_10688</name>
</gene>
<comment type="caution">
    <text evidence="3">The sequence shown here is derived from an EMBL/GenBank/DDBJ whole genome shotgun (WGS) entry which is preliminary data.</text>
</comment>
<organism evidence="3 4">
    <name type="scientific">Fusarium gaditjirri</name>
    <dbReference type="NCBI Taxonomy" id="282569"/>
    <lineage>
        <taxon>Eukaryota</taxon>
        <taxon>Fungi</taxon>
        <taxon>Dikarya</taxon>
        <taxon>Ascomycota</taxon>
        <taxon>Pezizomycotina</taxon>
        <taxon>Sordariomycetes</taxon>
        <taxon>Hypocreomycetidae</taxon>
        <taxon>Hypocreales</taxon>
        <taxon>Nectriaceae</taxon>
        <taxon>Fusarium</taxon>
        <taxon>Fusarium nisikadoi species complex</taxon>
    </lineage>
</organism>
<sequence length="409" mass="46947">MKDSPLNNDSPELADQQRSELDPQLKQGYLSGEMMDIDGCQECQDQQSQNHSEVALEARLADLETQLQEKNQKLKELQERCDMMSKDAIKNSQKLKELQGKCDIISTEAIKKDQDVTKFRKLWKKAAMEHDKFRASGQGFYQITDEYLVELINHLRLDIRDLSIQYFDGVAFKGDRFTAHKPSYLRHLDSTTLERDGFLRYVKSSTRSHEVIQAFLWRVIVIEIFERFEWLGADTSTDFRLLRHDLKPSLLADPQGGPSLPNHEAERKFYTWSSTTISMLLASTDVKKANSELNNRTACHVECIMNTVDKLLRNDRERSFKDQLSAIIAQAFALDKEISRQVARVIWRFNVPQHEERPDHPYAPSKTGLVMAPAVFKRGLDTSSLANEAERVRALSALTLAVSKVQDLI</sequence>
<evidence type="ECO:0000256" key="1">
    <source>
        <dbReference type="SAM" id="Coils"/>
    </source>
</evidence>
<feature type="compositionally biased region" description="Polar residues" evidence="2">
    <location>
        <begin position="1"/>
        <end position="10"/>
    </location>
</feature>
<protein>
    <submittedName>
        <fullName evidence="3">Uncharacterized protein</fullName>
    </submittedName>
</protein>
<evidence type="ECO:0000256" key="2">
    <source>
        <dbReference type="SAM" id="MobiDB-lite"/>
    </source>
</evidence>
<feature type="region of interest" description="Disordered" evidence="2">
    <location>
        <begin position="1"/>
        <end position="31"/>
    </location>
</feature>
<reference evidence="3" key="2">
    <citation type="submission" date="2020-05" db="EMBL/GenBank/DDBJ databases">
        <authorList>
            <person name="Kim H.-S."/>
            <person name="Proctor R.H."/>
            <person name="Brown D.W."/>
        </authorList>
    </citation>
    <scope>NUCLEOTIDE SEQUENCE</scope>
    <source>
        <strain evidence="3">NRRL 45417</strain>
    </source>
</reference>
<keyword evidence="4" id="KW-1185">Reference proteome</keyword>
<proteinExistence type="predicted"/>
<name>A0A8H4WQG1_9HYPO</name>
<keyword evidence="1" id="KW-0175">Coiled coil</keyword>
<dbReference type="OrthoDB" id="5213630at2759"/>
<dbReference type="Proteomes" id="UP000604273">
    <property type="component" value="Unassembled WGS sequence"/>
</dbReference>
<evidence type="ECO:0000313" key="3">
    <source>
        <dbReference type="EMBL" id="KAF4947058.1"/>
    </source>
</evidence>